<proteinExistence type="predicted"/>
<dbReference type="AlphaFoldDB" id="A0A8C0KFW7"/>
<dbReference type="GeneTree" id="ENSGT00940000159076"/>
<keyword evidence="6" id="KW-1185">Reference proteome</keyword>
<dbReference type="Pfam" id="PF09443">
    <property type="entry name" value="CFC"/>
    <property type="match status" value="1"/>
</dbReference>
<dbReference type="InterPro" id="IPR019011">
    <property type="entry name" value="Cryptic/Cripto_CFC-dom"/>
</dbReference>
<feature type="domain" description="Cryptic/Cripto CFC" evidence="4">
    <location>
        <begin position="87"/>
        <end position="121"/>
    </location>
</feature>
<name>A0A8C0KFW7_CANLU</name>
<organism evidence="5 6">
    <name type="scientific">Canis lupus dingo</name>
    <name type="common">dingo</name>
    <dbReference type="NCBI Taxonomy" id="286419"/>
    <lineage>
        <taxon>Eukaryota</taxon>
        <taxon>Metazoa</taxon>
        <taxon>Chordata</taxon>
        <taxon>Craniata</taxon>
        <taxon>Vertebrata</taxon>
        <taxon>Euteleostomi</taxon>
        <taxon>Mammalia</taxon>
        <taxon>Eutheria</taxon>
        <taxon>Laurasiatheria</taxon>
        <taxon>Carnivora</taxon>
        <taxon>Caniformia</taxon>
        <taxon>Canidae</taxon>
        <taxon>Canis</taxon>
    </lineage>
</organism>
<evidence type="ECO:0000313" key="5">
    <source>
        <dbReference type="Ensembl" id="ENSCAFP00020016141.1"/>
    </source>
</evidence>
<dbReference type="SUPFAM" id="SSF57196">
    <property type="entry name" value="EGF/Laminin"/>
    <property type="match status" value="1"/>
</dbReference>
<evidence type="ECO:0000256" key="1">
    <source>
        <dbReference type="ARBA" id="ARBA00022536"/>
    </source>
</evidence>
<dbReference type="Ensembl" id="ENSCAFT00020018738.1">
    <property type="protein sequence ID" value="ENSCAFP00020016141.1"/>
    <property type="gene ID" value="ENSCAFG00020012958.1"/>
</dbReference>
<keyword evidence="1" id="KW-0245">EGF-like domain</keyword>
<evidence type="ECO:0000256" key="2">
    <source>
        <dbReference type="ARBA" id="ARBA00023157"/>
    </source>
</evidence>
<reference evidence="5" key="1">
    <citation type="submission" date="2025-08" db="UniProtKB">
        <authorList>
            <consortium name="Ensembl"/>
        </authorList>
    </citation>
    <scope>IDENTIFICATION</scope>
</reference>
<dbReference type="Proteomes" id="UP000694391">
    <property type="component" value="Unplaced"/>
</dbReference>
<keyword evidence="2" id="KW-1015">Disulfide bond</keyword>
<gene>
    <name evidence="5" type="primary">LOC112665630</name>
</gene>
<reference evidence="5" key="2">
    <citation type="submission" date="2025-09" db="UniProtKB">
        <authorList>
            <consortium name="Ensembl"/>
        </authorList>
    </citation>
    <scope>IDENTIFICATION</scope>
</reference>
<accession>A0A8C0KFW7</accession>
<keyword evidence="3" id="KW-0325">Glycoprotein</keyword>
<protein>
    <submittedName>
        <fullName evidence="5">Teratocarcinoma-derived growth factor 1-like</fullName>
    </submittedName>
</protein>
<evidence type="ECO:0000313" key="6">
    <source>
        <dbReference type="Proteomes" id="UP000694391"/>
    </source>
</evidence>
<sequence length="159" mass="17886">MKAMVTFFSPDLLEAMDLRKMECFCCRVILIMAISKAFELELVAGKELNKTCCLNGRTCMLGSFCACPPALSFYGCNCEHDSLEENCESVPHDTWLPKRCSMCKCWGGWLHCFRQTFLPECDGHVIDEHFLVSRTPELTLSLGTTFLLAGICLALQSYC</sequence>
<evidence type="ECO:0000259" key="4">
    <source>
        <dbReference type="Pfam" id="PF09443"/>
    </source>
</evidence>
<evidence type="ECO:0000256" key="3">
    <source>
        <dbReference type="ARBA" id="ARBA00023180"/>
    </source>
</evidence>